<feature type="region of interest" description="Disordered" evidence="1">
    <location>
        <begin position="167"/>
        <end position="210"/>
    </location>
</feature>
<dbReference type="Proteomes" id="UP000004567">
    <property type="component" value="Unassembled WGS sequence"/>
</dbReference>
<dbReference type="Pfam" id="PF06199">
    <property type="entry name" value="Phage_tail_2"/>
    <property type="match status" value="1"/>
</dbReference>
<accession>H4GJA0</accession>
<evidence type="ECO:0000256" key="1">
    <source>
        <dbReference type="SAM" id="MobiDB-lite"/>
    </source>
</evidence>
<dbReference type="PRINTS" id="PR01997">
    <property type="entry name" value="MTP2FAMILY"/>
</dbReference>
<dbReference type="InterPro" id="IPR011855">
    <property type="entry name" value="Phgtail_TP901_1"/>
</dbReference>
<dbReference type="RefSeq" id="WP_007122133.1">
    <property type="nucleotide sequence ID" value="NZ_AICN01000031.1"/>
</dbReference>
<evidence type="ECO:0000313" key="3">
    <source>
        <dbReference type="Proteomes" id="UP000004567"/>
    </source>
</evidence>
<feature type="compositionally biased region" description="Low complexity" evidence="1">
    <location>
        <begin position="190"/>
        <end position="210"/>
    </location>
</feature>
<dbReference type="EMBL" id="AICN01000031">
    <property type="protein sequence ID" value="EHS87012.1"/>
    <property type="molecule type" value="Genomic_DNA"/>
</dbReference>
<dbReference type="AlphaFoldDB" id="H4GJA0"/>
<dbReference type="NCBIfam" id="TIGR02126">
    <property type="entry name" value="phgtail_TP901_1"/>
    <property type="match status" value="1"/>
</dbReference>
<dbReference type="STRING" id="1144300.PS3_13785"/>
<gene>
    <name evidence="2" type="ORF">PS3_13785</name>
</gene>
<dbReference type="PATRIC" id="fig|1144300.3.peg.778"/>
<evidence type="ECO:0000313" key="2">
    <source>
        <dbReference type="EMBL" id="EHS87012.1"/>
    </source>
</evidence>
<reference evidence="2 3" key="1">
    <citation type="journal article" date="2013" name="Genome Announc.">
        <title>Genome Sequence of Lactobacillus gastricus PS3, a Strain Isolated from Human Milk.</title>
        <authorList>
            <person name="Martin V."/>
            <person name="Cardenas N."/>
            <person name="Jimenez E."/>
            <person name="Maldonado A."/>
            <person name="Rodriguez J.M."/>
            <person name="Fernandez L."/>
        </authorList>
    </citation>
    <scope>NUCLEOTIDE SEQUENCE [LARGE SCALE GENOMIC DNA]</scope>
    <source>
        <strain evidence="2 3">PS3</strain>
    </source>
</reference>
<name>H4GJA0_9LACO</name>
<sequence length="210" mass="22692">MSEIEALQGIDTLLFARKLSEASKTDGMLIPYQTSLKLSPKRKSDTTKTKSGTVAVSGGLETELEAEFIANWAKIADQLDDSIFNNEVMEFWIVFRKRVNADNKFYAYYMRGYVTENPLEGKADDAATRNPTITVIDTPQRGWTSLPNDIGAQIAYVFRGVGKIEGAAKNDGTDGNGKAWNKDTDPGTGSEPASAASSVTSPASSSPDAH</sequence>
<organism evidence="2 3">
    <name type="scientific">Limosilactobacillus gastricus PS3</name>
    <dbReference type="NCBI Taxonomy" id="1144300"/>
    <lineage>
        <taxon>Bacteria</taxon>
        <taxon>Bacillati</taxon>
        <taxon>Bacillota</taxon>
        <taxon>Bacilli</taxon>
        <taxon>Lactobacillales</taxon>
        <taxon>Lactobacillaceae</taxon>
        <taxon>Limosilactobacillus</taxon>
    </lineage>
</organism>
<dbReference type="InterPro" id="IPR022345">
    <property type="entry name" value="Phage_69_Orf23_MTP"/>
</dbReference>
<comment type="caution">
    <text evidence="2">The sequence shown here is derived from an EMBL/GenBank/DDBJ whole genome shotgun (WGS) entry which is preliminary data.</text>
</comment>
<proteinExistence type="predicted"/>
<protein>
    <submittedName>
        <fullName evidence="2">Major tail 2 family protein</fullName>
    </submittedName>
</protein>